<dbReference type="Ensembl" id="ENSPKIT00000002121.1">
    <property type="protein sequence ID" value="ENSPKIP00000021484.1"/>
    <property type="gene ID" value="ENSPKIG00000005863.1"/>
</dbReference>
<dbReference type="AlphaFoldDB" id="A0A3B3RSJ6"/>
<reference evidence="3" key="2">
    <citation type="submission" date="2025-09" db="UniProtKB">
        <authorList>
            <consortium name="Ensembl"/>
        </authorList>
    </citation>
    <scope>IDENTIFICATION</scope>
</reference>
<dbReference type="CDD" id="cd00099">
    <property type="entry name" value="IgV"/>
    <property type="match status" value="1"/>
</dbReference>
<dbReference type="SMART" id="SM00407">
    <property type="entry name" value="IGc1"/>
    <property type="match status" value="1"/>
</dbReference>
<name>A0A3B3RSJ6_9TELE</name>
<dbReference type="PANTHER" id="PTHR23411">
    <property type="entry name" value="TAPASIN"/>
    <property type="match status" value="1"/>
</dbReference>
<dbReference type="PROSITE" id="PS50835">
    <property type="entry name" value="IG_LIKE"/>
    <property type="match status" value="2"/>
</dbReference>
<dbReference type="SUPFAM" id="SSF48726">
    <property type="entry name" value="Immunoglobulin"/>
    <property type="match status" value="2"/>
</dbReference>
<evidence type="ECO:0000256" key="1">
    <source>
        <dbReference type="ARBA" id="ARBA00023319"/>
    </source>
</evidence>
<feature type="domain" description="Ig-like" evidence="2">
    <location>
        <begin position="1"/>
        <end position="96"/>
    </location>
</feature>
<dbReference type="Pfam" id="PF07654">
    <property type="entry name" value="C1-set"/>
    <property type="match status" value="1"/>
</dbReference>
<dbReference type="InterPro" id="IPR013783">
    <property type="entry name" value="Ig-like_fold"/>
</dbReference>
<organism evidence="3 4">
    <name type="scientific">Paramormyrops kingsleyae</name>
    <dbReference type="NCBI Taxonomy" id="1676925"/>
    <lineage>
        <taxon>Eukaryota</taxon>
        <taxon>Metazoa</taxon>
        <taxon>Chordata</taxon>
        <taxon>Craniata</taxon>
        <taxon>Vertebrata</taxon>
        <taxon>Euteleostomi</taxon>
        <taxon>Actinopterygii</taxon>
        <taxon>Neopterygii</taxon>
        <taxon>Teleostei</taxon>
        <taxon>Osteoglossocephala</taxon>
        <taxon>Osteoglossomorpha</taxon>
        <taxon>Osteoglossiformes</taxon>
        <taxon>Mormyridae</taxon>
        <taxon>Paramormyrops</taxon>
    </lineage>
</organism>
<dbReference type="Gene3D" id="2.60.40.10">
    <property type="entry name" value="Immunoglobulins"/>
    <property type="match status" value="2"/>
</dbReference>
<dbReference type="InterPro" id="IPR007110">
    <property type="entry name" value="Ig-like_dom"/>
</dbReference>
<dbReference type="CDD" id="cd00098">
    <property type="entry name" value="IgC1"/>
    <property type="match status" value="1"/>
</dbReference>
<dbReference type="GeneTree" id="ENSGT00980000198913"/>
<proteinExistence type="predicted"/>
<dbReference type="Pfam" id="PF07686">
    <property type="entry name" value="V-set"/>
    <property type="match status" value="1"/>
</dbReference>
<reference evidence="3" key="1">
    <citation type="submission" date="2025-08" db="UniProtKB">
        <authorList>
            <consortium name="Ensembl"/>
        </authorList>
    </citation>
    <scope>IDENTIFICATION</scope>
</reference>
<accession>A0A3B3RSJ6</accession>
<feature type="domain" description="Ig-like" evidence="2">
    <location>
        <begin position="124"/>
        <end position="221"/>
    </location>
</feature>
<dbReference type="Proteomes" id="UP000261540">
    <property type="component" value="Unplaced"/>
</dbReference>
<keyword evidence="4" id="KW-1185">Reference proteome</keyword>
<evidence type="ECO:0000313" key="4">
    <source>
        <dbReference type="Proteomes" id="UP000261540"/>
    </source>
</evidence>
<evidence type="ECO:0000313" key="3">
    <source>
        <dbReference type="Ensembl" id="ENSPKIP00000021484.1"/>
    </source>
</evidence>
<dbReference type="InterPro" id="IPR003599">
    <property type="entry name" value="Ig_sub"/>
</dbReference>
<keyword evidence="1" id="KW-0393">Immunoglobulin domain</keyword>
<dbReference type="SMART" id="SM00409">
    <property type="entry name" value="IG"/>
    <property type="match status" value="1"/>
</dbReference>
<dbReference type="STRING" id="1676925.ENSPKIP00000021484"/>
<dbReference type="InterPro" id="IPR050380">
    <property type="entry name" value="Immune_Resp_Modulators"/>
</dbReference>
<dbReference type="InterPro" id="IPR003597">
    <property type="entry name" value="Ig_C1-set"/>
</dbReference>
<dbReference type="InterPro" id="IPR013106">
    <property type="entry name" value="Ig_V-set"/>
</dbReference>
<protein>
    <recommendedName>
        <fullName evidence="2">Ig-like domain-containing protein</fullName>
    </recommendedName>
</protein>
<dbReference type="InterPro" id="IPR036179">
    <property type="entry name" value="Ig-like_dom_sf"/>
</dbReference>
<sequence>MNTCNGVPVAVKAGQKATLTCPLRTASRMHISWYRQSRGFGPQFVLSYLVHNATNLFYGRGLNSSHFAVRGGENGTALQQLEITTATRNDTAIYYCGSPPRTPPLTHGTFYNLHVLLHSQFSPPTVVVLQPLLPDQRSSGPVVLVCLVRGLPDSQVRLHWTVNEEKINDGDATSEASVDTDGSYSATGFLLIPVTHWHPNNIYRCIVNHGSHVYEGSRQASSYTCILRIFLSCNLTYLSNLSNLLQCLVTFTVLNSNVIKKNGTIEYSIWKPGFSFTPLCTIV</sequence>
<evidence type="ECO:0000259" key="2">
    <source>
        <dbReference type="PROSITE" id="PS50835"/>
    </source>
</evidence>